<accession>A0ACC2SPX1</accession>
<proteinExistence type="predicted"/>
<dbReference type="Proteomes" id="UP001165960">
    <property type="component" value="Unassembled WGS sequence"/>
</dbReference>
<comment type="caution">
    <text evidence="1">The sequence shown here is derived from an EMBL/GenBank/DDBJ whole genome shotgun (WGS) entry which is preliminary data.</text>
</comment>
<name>A0ACC2SPX1_9FUNG</name>
<reference evidence="1" key="1">
    <citation type="submission" date="2022-04" db="EMBL/GenBank/DDBJ databases">
        <title>Genome of the entomopathogenic fungus Entomophthora muscae.</title>
        <authorList>
            <person name="Elya C."/>
            <person name="Lovett B.R."/>
            <person name="Lee E."/>
            <person name="Macias A.M."/>
            <person name="Hajek A.E."/>
            <person name="De Bivort B.L."/>
            <person name="Kasson M.T."/>
            <person name="De Fine Licht H.H."/>
            <person name="Stajich J.E."/>
        </authorList>
    </citation>
    <scope>NUCLEOTIDE SEQUENCE</scope>
    <source>
        <strain evidence="1">Berkeley</strain>
    </source>
</reference>
<dbReference type="EMBL" id="QTSX02004474">
    <property type="protein sequence ID" value="KAJ9064432.1"/>
    <property type="molecule type" value="Genomic_DNA"/>
</dbReference>
<evidence type="ECO:0000313" key="2">
    <source>
        <dbReference type="Proteomes" id="UP001165960"/>
    </source>
</evidence>
<protein>
    <submittedName>
        <fullName evidence="1">Uncharacterized protein</fullName>
    </submittedName>
</protein>
<sequence>MLNNKALLNKVLLATGTTSPAFTPFDTTSIGPACPPSAGSTLPTISSHLIKENISDPSAILSAVVFWTQLHTLPIAMDTSTFDKVKETALALMQAATGRSLQHFVHPELVHHQLLLGLHSLQLNSMLTAPSSYKKSVAFQEWSHNLILLLLANQCGFLQVQYHLQSAIYVICAPLLTHVPDQSQADKVGQTAWQESIQTSHTSQGAGLDNLIQQLSRFQAI</sequence>
<organism evidence="1 2">
    <name type="scientific">Entomophthora muscae</name>
    <dbReference type="NCBI Taxonomy" id="34485"/>
    <lineage>
        <taxon>Eukaryota</taxon>
        <taxon>Fungi</taxon>
        <taxon>Fungi incertae sedis</taxon>
        <taxon>Zoopagomycota</taxon>
        <taxon>Entomophthoromycotina</taxon>
        <taxon>Entomophthoromycetes</taxon>
        <taxon>Entomophthorales</taxon>
        <taxon>Entomophthoraceae</taxon>
        <taxon>Entomophthora</taxon>
    </lineage>
</organism>
<keyword evidence="2" id="KW-1185">Reference proteome</keyword>
<gene>
    <name evidence="1" type="ORF">DSO57_1030715</name>
</gene>
<evidence type="ECO:0000313" key="1">
    <source>
        <dbReference type="EMBL" id="KAJ9064432.1"/>
    </source>
</evidence>